<protein>
    <submittedName>
        <fullName evidence="1">Mobile element protein</fullName>
    </submittedName>
</protein>
<name>A0A2H4ZGM8_RAOOR</name>
<dbReference type="AlphaFoldDB" id="A0A2H4ZGM8"/>
<evidence type="ECO:0000313" key="1">
    <source>
        <dbReference type="EMBL" id="AUF80373.1"/>
    </source>
</evidence>
<organism evidence="1">
    <name type="scientific">Raoultella ornithinolytica</name>
    <name type="common">Klebsiella ornithinolytica</name>
    <dbReference type="NCBI Taxonomy" id="54291"/>
    <lineage>
        <taxon>Bacteria</taxon>
        <taxon>Pseudomonadati</taxon>
        <taxon>Pseudomonadota</taxon>
        <taxon>Gammaproteobacteria</taxon>
        <taxon>Enterobacterales</taxon>
        <taxon>Enterobacteriaceae</taxon>
        <taxon>Klebsiella/Raoultella group</taxon>
        <taxon>Raoultella</taxon>
    </lineage>
</organism>
<reference evidence="1" key="1">
    <citation type="submission" date="2017-08" db="EMBL/GenBank/DDBJ databases">
        <title>Complete sequence of p23141-1.</title>
        <authorList>
            <person name="Feng J."/>
            <person name="Yin Z."/>
            <person name="Zeng L."/>
            <person name="Jiang X."/>
            <person name="Zhan Z."/>
            <person name="Luo W."/>
            <person name="Zhao Y."/>
            <person name="Zhou D."/>
        </authorList>
    </citation>
    <scope>NUCLEOTIDE SEQUENCE</scope>
    <source>
        <strain evidence="1">23141</strain>
        <plasmid evidence="1">p23141-2</plasmid>
    </source>
</reference>
<sequence length="37" mass="4723">MPRKPRPGLPRLFDRPKYRQRNIIERMFGWLKENRRI</sequence>
<accession>A0A2H4ZGM8</accession>
<geneLocation type="plasmid" evidence="1">
    <name>p23141-2</name>
</geneLocation>
<dbReference type="EMBL" id="MF788070">
    <property type="protein sequence ID" value="AUF80373.1"/>
    <property type="molecule type" value="Genomic_DNA"/>
</dbReference>
<proteinExistence type="predicted"/>
<keyword evidence="1" id="KW-0614">Plasmid</keyword>